<organism evidence="3 4">
    <name type="scientific">Rhodobacter calidifons</name>
    <dbReference type="NCBI Taxonomy" id="2715277"/>
    <lineage>
        <taxon>Bacteria</taxon>
        <taxon>Pseudomonadati</taxon>
        <taxon>Pseudomonadota</taxon>
        <taxon>Alphaproteobacteria</taxon>
        <taxon>Rhodobacterales</taxon>
        <taxon>Rhodobacter group</taxon>
        <taxon>Rhodobacter</taxon>
    </lineage>
</organism>
<keyword evidence="1" id="KW-1133">Transmembrane helix</keyword>
<dbReference type="EMBL" id="JAANHS010000006">
    <property type="protein sequence ID" value="NHB76928.1"/>
    <property type="molecule type" value="Genomic_DNA"/>
</dbReference>
<feature type="domain" description="TadE-like" evidence="2">
    <location>
        <begin position="13"/>
        <end position="55"/>
    </location>
</feature>
<proteinExistence type="predicted"/>
<protein>
    <submittedName>
        <fullName evidence="3">Pilus assembly protein</fullName>
    </submittedName>
</protein>
<reference evidence="3 4" key="1">
    <citation type="journal article" date="2022" name="Microorganisms">
        <title>Genome Sequence and Characterization of a Xanthorhodopsin-Containing, Aerobic Anoxygenic Phototrophic Rhodobacter Species, Isolated from Mesophilic Conditions at Yellowstone National Park.</title>
        <authorList>
            <person name="Kyndt J.A."/>
            <person name="Robertson S."/>
            <person name="Shoffstall I.B."/>
            <person name="Ramaley R.F."/>
            <person name="Meyer T.E."/>
        </authorList>
    </citation>
    <scope>NUCLEOTIDE SEQUENCE [LARGE SCALE GENOMIC DNA]</scope>
    <source>
        <strain evidence="3 4">M37P</strain>
    </source>
</reference>
<keyword evidence="4" id="KW-1185">Reference proteome</keyword>
<keyword evidence="1" id="KW-0472">Membrane</keyword>
<accession>A0ABX0G6K9</accession>
<dbReference type="Pfam" id="PF07811">
    <property type="entry name" value="TadE"/>
    <property type="match status" value="1"/>
</dbReference>
<evidence type="ECO:0000313" key="3">
    <source>
        <dbReference type="EMBL" id="NHB76928.1"/>
    </source>
</evidence>
<evidence type="ECO:0000313" key="4">
    <source>
        <dbReference type="Proteomes" id="UP001515660"/>
    </source>
</evidence>
<comment type="caution">
    <text evidence="3">The sequence shown here is derived from an EMBL/GenBank/DDBJ whole genome shotgun (WGS) entry which is preliminary data.</text>
</comment>
<dbReference type="Proteomes" id="UP001515660">
    <property type="component" value="Unassembled WGS sequence"/>
</dbReference>
<keyword evidence="1" id="KW-0812">Transmembrane</keyword>
<dbReference type="InterPro" id="IPR012495">
    <property type="entry name" value="TadE-like_dom"/>
</dbReference>
<evidence type="ECO:0000259" key="2">
    <source>
        <dbReference type="Pfam" id="PF07811"/>
    </source>
</evidence>
<sequence length="180" mass="20160">MTAFRRFLNDDSGTATIEFLFVFPVVFLIFTASFESSMYMARYIMLERGVDEVIRQVRLGNARNLTHQLLKQRICESGLMVGSKADCMNRMRIWMQPVNTGNFVMAAPPVTCVDQASQVNTGEPPANEFAYGNDNDIMLLRICLKEWPMFPTSGISVKMPTQPDGSVAMIVTSVFVNEPG</sequence>
<gene>
    <name evidence="3" type="ORF">G8O29_09275</name>
</gene>
<evidence type="ECO:0000256" key="1">
    <source>
        <dbReference type="SAM" id="Phobius"/>
    </source>
</evidence>
<name>A0ABX0G6K9_9RHOB</name>
<dbReference type="RefSeq" id="WP_166402966.1">
    <property type="nucleotide sequence ID" value="NZ_JAANHS010000006.1"/>
</dbReference>
<feature type="transmembrane region" description="Helical" evidence="1">
    <location>
        <begin position="20"/>
        <end position="41"/>
    </location>
</feature>